<gene>
    <name evidence="1" type="ORF">M7I_7201</name>
</gene>
<dbReference type="AlphaFoldDB" id="H0EWN0"/>
<dbReference type="HOGENOM" id="CLU_2558485_0_0_1"/>
<organism evidence="1 2">
    <name type="scientific">Glarea lozoyensis (strain ATCC 74030 / MF5533)</name>
    <dbReference type="NCBI Taxonomy" id="1104152"/>
    <lineage>
        <taxon>Eukaryota</taxon>
        <taxon>Fungi</taxon>
        <taxon>Dikarya</taxon>
        <taxon>Ascomycota</taxon>
        <taxon>Pezizomycotina</taxon>
        <taxon>Leotiomycetes</taxon>
        <taxon>Helotiales</taxon>
        <taxon>Helotiaceae</taxon>
        <taxon>Glarea</taxon>
    </lineage>
</organism>
<dbReference type="OrthoDB" id="3541994at2759"/>
<dbReference type="InParanoid" id="H0EWN0"/>
<keyword evidence="2" id="KW-1185">Reference proteome</keyword>
<dbReference type="EMBL" id="AGUE01000211">
    <property type="protein sequence ID" value="EHK97060.1"/>
    <property type="molecule type" value="Genomic_DNA"/>
</dbReference>
<protein>
    <submittedName>
        <fullName evidence="1">Uncharacterized protein</fullName>
    </submittedName>
</protein>
<sequence length="82" mass="9572">MNYTTRDKSLEGKKVPWLSGLPPEVWTMIAQHIHNRRTQIALRHLAARRDHRDGKLCYKDRRGNTQAPILQVNPSLLMSDIR</sequence>
<dbReference type="Proteomes" id="UP000005446">
    <property type="component" value="Unassembled WGS sequence"/>
</dbReference>
<reference evidence="1 2" key="1">
    <citation type="journal article" date="2012" name="Eukaryot. Cell">
        <title>Genome sequence of the fungus Glarea lozoyensis: the first genome sequence of a species from the Helotiaceae family.</title>
        <authorList>
            <person name="Youssar L."/>
            <person name="Gruening B.A."/>
            <person name="Erxleben A."/>
            <person name="Guenther S."/>
            <person name="Huettel W."/>
        </authorList>
    </citation>
    <scope>NUCLEOTIDE SEQUENCE [LARGE SCALE GENOMIC DNA]</scope>
    <source>
        <strain evidence="2">ATCC 74030 / MF5533</strain>
    </source>
</reference>
<proteinExistence type="predicted"/>
<name>H0EWN0_GLAL7</name>
<evidence type="ECO:0000313" key="2">
    <source>
        <dbReference type="Proteomes" id="UP000005446"/>
    </source>
</evidence>
<evidence type="ECO:0000313" key="1">
    <source>
        <dbReference type="EMBL" id="EHK97060.1"/>
    </source>
</evidence>
<comment type="caution">
    <text evidence="1">The sequence shown here is derived from an EMBL/GenBank/DDBJ whole genome shotgun (WGS) entry which is preliminary data.</text>
</comment>
<accession>H0EWN0</accession>